<evidence type="ECO:0000313" key="8">
    <source>
        <dbReference type="Proteomes" id="UP001163046"/>
    </source>
</evidence>
<evidence type="ECO:0000256" key="1">
    <source>
        <dbReference type="ARBA" id="ARBA00022729"/>
    </source>
</evidence>
<keyword evidence="4" id="KW-0393">Immunoglobulin domain</keyword>
<feature type="domain" description="Ig-like" evidence="5">
    <location>
        <begin position="718"/>
        <end position="822"/>
    </location>
</feature>
<dbReference type="Gene3D" id="2.170.140.10">
    <property type="entry name" value="Chitin binding domain"/>
    <property type="match status" value="1"/>
</dbReference>
<dbReference type="InterPro" id="IPR002557">
    <property type="entry name" value="Chitin-bd_dom"/>
</dbReference>
<accession>A0A9W9YHQ0</accession>
<keyword evidence="8" id="KW-1185">Reference proteome</keyword>
<dbReference type="InterPro" id="IPR007110">
    <property type="entry name" value="Ig-like_dom"/>
</dbReference>
<dbReference type="PROSITE" id="PS50940">
    <property type="entry name" value="CHIT_BIND_II"/>
    <property type="match status" value="1"/>
</dbReference>
<dbReference type="InterPro" id="IPR036508">
    <property type="entry name" value="Chitin-bd_dom_sf"/>
</dbReference>
<keyword evidence="2" id="KW-0677">Repeat</keyword>
<dbReference type="PANTHER" id="PTHR12231:SF253">
    <property type="entry name" value="DPR-INTERACTING PROTEIN ETA, ISOFORM B-RELATED"/>
    <property type="match status" value="1"/>
</dbReference>
<dbReference type="Pfam" id="PF01607">
    <property type="entry name" value="CBM_14"/>
    <property type="match status" value="1"/>
</dbReference>
<dbReference type="GO" id="GO:0005576">
    <property type="term" value="C:extracellular region"/>
    <property type="evidence" value="ECO:0007669"/>
    <property type="project" value="InterPro"/>
</dbReference>
<organism evidence="7 8">
    <name type="scientific">Desmophyllum pertusum</name>
    <dbReference type="NCBI Taxonomy" id="174260"/>
    <lineage>
        <taxon>Eukaryota</taxon>
        <taxon>Metazoa</taxon>
        <taxon>Cnidaria</taxon>
        <taxon>Anthozoa</taxon>
        <taxon>Hexacorallia</taxon>
        <taxon>Scleractinia</taxon>
        <taxon>Caryophylliina</taxon>
        <taxon>Caryophylliidae</taxon>
        <taxon>Desmophyllum</taxon>
    </lineage>
</organism>
<evidence type="ECO:0000256" key="2">
    <source>
        <dbReference type="ARBA" id="ARBA00022737"/>
    </source>
</evidence>
<keyword evidence="3" id="KW-1015">Disulfide bond</keyword>
<feature type="domain" description="Ig-like" evidence="5">
    <location>
        <begin position="825"/>
        <end position="913"/>
    </location>
</feature>
<feature type="domain" description="Ig-like" evidence="5">
    <location>
        <begin position="512"/>
        <end position="600"/>
    </location>
</feature>
<reference evidence="7" key="1">
    <citation type="submission" date="2023-01" db="EMBL/GenBank/DDBJ databases">
        <title>Genome assembly of the deep-sea coral Lophelia pertusa.</title>
        <authorList>
            <person name="Herrera S."/>
            <person name="Cordes E."/>
        </authorList>
    </citation>
    <scope>NUCLEOTIDE SEQUENCE</scope>
    <source>
        <strain evidence="7">USNM1676648</strain>
        <tissue evidence="7">Polyp</tissue>
    </source>
</reference>
<feature type="domain" description="Ig-like" evidence="5">
    <location>
        <begin position="392"/>
        <end position="479"/>
    </location>
</feature>
<feature type="domain" description="Chitin-binding type-2" evidence="6">
    <location>
        <begin position="139"/>
        <end position="197"/>
    </location>
</feature>
<protein>
    <submittedName>
        <fullName evidence="7">Uncharacterized protein</fullName>
    </submittedName>
</protein>
<dbReference type="SMART" id="SM00409">
    <property type="entry name" value="IG"/>
    <property type="match status" value="10"/>
</dbReference>
<gene>
    <name evidence="7" type="ORF">OS493_037696</name>
</gene>
<evidence type="ECO:0000259" key="5">
    <source>
        <dbReference type="PROSITE" id="PS50835"/>
    </source>
</evidence>
<dbReference type="Pfam" id="PF07679">
    <property type="entry name" value="I-set"/>
    <property type="match status" value="2"/>
</dbReference>
<dbReference type="CDD" id="cd00096">
    <property type="entry name" value="Ig"/>
    <property type="match status" value="2"/>
</dbReference>
<dbReference type="Pfam" id="PF00047">
    <property type="entry name" value="ig"/>
    <property type="match status" value="1"/>
</dbReference>
<comment type="caution">
    <text evidence="7">The sequence shown here is derived from an EMBL/GenBank/DDBJ whole genome shotgun (WGS) entry which is preliminary data.</text>
</comment>
<dbReference type="SUPFAM" id="SSF57625">
    <property type="entry name" value="Invertebrate chitin-binding proteins"/>
    <property type="match status" value="1"/>
</dbReference>
<dbReference type="Pfam" id="PF13927">
    <property type="entry name" value="Ig_3"/>
    <property type="match status" value="3"/>
</dbReference>
<name>A0A9W9YHQ0_9CNID</name>
<dbReference type="InterPro" id="IPR003598">
    <property type="entry name" value="Ig_sub2"/>
</dbReference>
<dbReference type="Proteomes" id="UP001163046">
    <property type="component" value="Unassembled WGS sequence"/>
</dbReference>
<evidence type="ECO:0000256" key="4">
    <source>
        <dbReference type="ARBA" id="ARBA00023319"/>
    </source>
</evidence>
<sequence length="1334" mass="148601">MVSKSMQGAYFVAEQGNHDFSKHIGRIFVTSSPKDPPKPIVDARQKVIRVSRNVNLTCKATGTRISYVQWYKRARPLSMQQQAVSKELNLNGETWTNTLKLKNVQMNQAGYYLYECRVFETDQDFGFWSTHVKLKVLNKTECPELDGTFADPQRVTGYLVCSGGISTRMNCTKGLVWRDDKKSCDTPAQVVKWESTHSLELKTKTVGDSVIFNCRMSDPKVRVKLRQKRISQKTRQKKPDGCRISRLGQTFLIHAVNLDDSGIYYCEAPPQVKITPKEEAFLTINPAPSSAIYQGYRNLFVSFGSSLDLNCGAHKIFQPMIFLEIIRMDGITQLMPDGYRITLTGRIVTIHGMDRTMRGKVICRVISTCNQSQAQEDVDLGFLLPIPLKGTPPIPEVSQQLSVVKEGESLTITCSVSGAETHSIAWFKDKEPVPKKHVFTSAFRSELKLDNVSKSDAGDYECRATDFGEGYWLKSATVKVEEKLICFVLILIQDSSDSVKTTTTTTTPTNLPTTSHVIPSLTSIIPYKPVDITCSSFQPDFEVNLWQESTPGTLIHRSPDGVTVIRQGNVFTITQGRKSDEGTYYCQAAGSQKIPAAILTFPVPAAGVLLPDKAVWIPNESRNLDYLAGADLFCIVFSSAPADWSVWLKRTDQAGHAQNVTVSKHTIRSLTSGSVRELVLQIRNATKQDAGTYICQAQFAGVIQEDTLRLAVTGLKKSQVLLHSGSQVVNESQSAEFWCKAGGSPQPKITWKRHGQDLGECSPRWGAINCRTFSQRHKISFSKGTSFLSVPKTTFHKDTGPYSCNVENIVGVENVTLQLTVQVKPYIKKNASENLMITLASESVFLYCSIGRSSPPPTLSWWYQTCPKDATACKPSLQGWGRMATDNTSSLVLEQLSIPPSQDHVIYKCIAENWLGHDDVTYTILRRLDNKPPKIINFTTKTSVNASQNVRLLCETEGQPPFADVQWFKDGVIVGSCRGELQQNKTCVVHGLQGKYRIFWRGSGAELMIKNAFHPFDTGVFTCVAANAGGMDNKTVYLDIHEKPILNKKNDTDLRVLSFKDTTTIQSTALRGHPIPHFKWFQQPIKICASGCKPDSRRWRRVPRHVISPSEQVPSRISSVFLPPAKSGYFFRCIAENSLGQDDAVFLVYRSARLSTEHAQLEDAGEYLCYGYGWMTNETKISLLTVSVTEFIAPIVVLSNQTIHEGNTNSTVLTCVVSSGYPAPNITWYKDGVKLSLLALGSADECRINGYHYMKNNRPPFANDLVICKPSHVENTGVYKCKAENIKGNYASEAFLNVLGLCSKLAFKLNGTTSRHLEKFRRTFQVWSGSSCKP</sequence>
<dbReference type="OrthoDB" id="5966611at2759"/>
<feature type="domain" description="Ig-like" evidence="5">
    <location>
        <begin position="611"/>
        <end position="709"/>
    </location>
</feature>
<dbReference type="InterPro" id="IPR013098">
    <property type="entry name" value="Ig_I-set"/>
</dbReference>
<dbReference type="PROSITE" id="PS50835">
    <property type="entry name" value="IG_LIKE"/>
    <property type="match status" value="8"/>
</dbReference>
<dbReference type="Gene3D" id="2.60.40.10">
    <property type="entry name" value="Immunoglobulins"/>
    <property type="match status" value="8"/>
</dbReference>
<proteinExistence type="predicted"/>
<dbReference type="InterPro" id="IPR003599">
    <property type="entry name" value="Ig_sub"/>
</dbReference>
<keyword evidence="1" id="KW-0732">Signal</keyword>
<evidence type="ECO:0000313" key="7">
    <source>
        <dbReference type="EMBL" id="KAJ7350233.1"/>
    </source>
</evidence>
<dbReference type="GO" id="GO:0043005">
    <property type="term" value="C:neuron projection"/>
    <property type="evidence" value="ECO:0007669"/>
    <property type="project" value="TreeGrafter"/>
</dbReference>
<evidence type="ECO:0000256" key="3">
    <source>
        <dbReference type="ARBA" id="ARBA00023157"/>
    </source>
</evidence>
<dbReference type="InterPro" id="IPR051170">
    <property type="entry name" value="Neural/epithelial_adhesion"/>
</dbReference>
<dbReference type="GO" id="GO:0008061">
    <property type="term" value="F:chitin binding"/>
    <property type="evidence" value="ECO:0007669"/>
    <property type="project" value="InterPro"/>
</dbReference>
<feature type="domain" description="Ig-like" evidence="5">
    <location>
        <begin position="933"/>
        <end position="1037"/>
    </location>
</feature>
<dbReference type="InterPro" id="IPR013783">
    <property type="entry name" value="Ig-like_fold"/>
</dbReference>
<dbReference type="SMART" id="SM00494">
    <property type="entry name" value="ChtBD2"/>
    <property type="match status" value="1"/>
</dbReference>
<dbReference type="InterPro" id="IPR013151">
    <property type="entry name" value="Immunoglobulin_dom"/>
</dbReference>
<dbReference type="SMART" id="SM00408">
    <property type="entry name" value="IGc2"/>
    <property type="match status" value="7"/>
</dbReference>
<dbReference type="EMBL" id="MU827376">
    <property type="protein sequence ID" value="KAJ7350233.1"/>
    <property type="molecule type" value="Genomic_DNA"/>
</dbReference>
<dbReference type="SUPFAM" id="SSF48726">
    <property type="entry name" value="Immunoglobulin"/>
    <property type="match status" value="9"/>
</dbReference>
<feature type="domain" description="Ig-like" evidence="5">
    <location>
        <begin position="1194"/>
        <end position="1297"/>
    </location>
</feature>
<dbReference type="InterPro" id="IPR036179">
    <property type="entry name" value="Ig-like_dom_sf"/>
</dbReference>
<feature type="domain" description="Ig-like" evidence="5">
    <location>
        <begin position="37"/>
        <end position="118"/>
    </location>
</feature>
<dbReference type="PANTHER" id="PTHR12231">
    <property type="entry name" value="CTX-RELATED TYPE I TRANSMEMBRANE PROTEIN"/>
    <property type="match status" value="1"/>
</dbReference>
<evidence type="ECO:0000259" key="6">
    <source>
        <dbReference type="PROSITE" id="PS50940"/>
    </source>
</evidence>